<organism evidence="4 5">
    <name type="scientific">Bdellovibrio reynosensis</name>
    <dbReference type="NCBI Taxonomy" id="2835041"/>
    <lineage>
        <taxon>Bacteria</taxon>
        <taxon>Pseudomonadati</taxon>
        <taxon>Bdellovibrionota</taxon>
        <taxon>Bdellovibrionia</taxon>
        <taxon>Bdellovibrionales</taxon>
        <taxon>Pseudobdellovibrionaceae</taxon>
        <taxon>Bdellovibrio</taxon>
    </lineage>
</organism>
<dbReference type="Pfam" id="PF03975">
    <property type="entry name" value="CheD"/>
    <property type="match status" value="1"/>
</dbReference>
<dbReference type="RefSeq" id="WP_243535303.1">
    <property type="nucleotide sequence ID" value="NZ_CP093442.1"/>
</dbReference>
<dbReference type="CDD" id="cd16352">
    <property type="entry name" value="CheD"/>
    <property type="match status" value="1"/>
</dbReference>
<evidence type="ECO:0000256" key="3">
    <source>
        <dbReference type="HAMAP-Rule" id="MF_01440"/>
    </source>
</evidence>
<keyword evidence="5" id="KW-1185">Reference proteome</keyword>
<dbReference type="InterPro" id="IPR005659">
    <property type="entry name" value="Chemorcpt_Glu_NH3ase_CheD"/>
</dbReference>
<dbReference type="Proteomes" id="UP000830116">
    <property type="component" value="Chromosome"/>
</dbReference>
<name>A0ABY4C4L9_9BACT</name>
<protein>
    <recommendedName>
        <fullName evidence="3">Probable chemoreceptor glutamine deamidase CheD</fullName>
        <ecNumber evidence="3">3.5.1.44</ecNumber>
    </recommendedName>
</protein>
<dbReference type="HAMAP" id="MF_01440">
    <property type="entry name" value="CheD"/>
    <property type="match status" value="1"/>
</dbReference>
<evidence type="ECO:0000313" key="5">
    <source>
        <dbReference type="Proteomes" id="UP000830116"/>
    </source>
</evidence>
<comment type="similarity">
    <text evidence="3">Belongs to the CheD family.</text>
</comment>
<dbReference type="Gene3D" id="3.30.1330.200">
    <property type="match status" value="1"/>
</dbReference>
<dbReference type="InterPro" id="IPR011324">
    <property type="entry name" value="Cytotoxic_necrot_fac-like_cat"/>
</dbReference>
<reference evidence="4" key="1">
    <citation type="submission" date="2022-03" db="EMBL/GenBank/DDBJ databases">
        <title>Genome Identification and Characterization of new species Bdellovibrio reynosense LBG001 sp. nov. from a Mexico soil sample.</title>
        <authorList>
            <person name="Camilli A."/>
            <person name="Ajao Y."/>
            <person name="Guo X."/>
        </authorList>
    </citation>
    <scope>NUCLEOTIDE SEQUENCE</scope>
    <source>
        <strain evidence="4">LBG001</strain>
    </source>
</reference>
<evidence type="ECO:0000313" key="4">
    <source>
        <dbReference type="EMBL" id="UOE99886.1"/>
    </source>
</evidence>
<dbReference type="InterPro" id="IPR038592">
    <property type="entry name" value="CheD-like_sf"/>
</dbReference>
<comment type="catalytic activity">
    <reaction evidence="3">
        <text>L-glutaminyl-[protein] + H2O = L-glutamyl-[protein] + NH4(+)</text>
        <dbReference type="Rhea" id="RHEA:16441"/>
        <dbReference type="Rhea" id="RHEA-COMP:10207"/>
        <dbReference type="Rhea" id="RHEA-COMP:10208"/>
        <dbReference type="ChEBI" id="CHEBI:15377"/>
        <dbReference type="ChEBI" id="CHEBI:28938"/>
        <dbReference type="ChEBI" id="CHEBI:29973"/>
        <dbReference type="ChEBI" id="CHEBI:30011"/>
        <dbReference type="EC" id="3.5.1.44"/>
    </reaction>
</comment>
<dbReference type="EC" id="3.5.1.44" evidence="3"/>
<gene>
    <name evidence="3" type="primary">cheD</name>
    <name evidence="4" type="ORF">MNR06_09270</name>
</gene>
<evidence type="ECO:0000256" key="2">
    <source>
        <dbReference type="ARBA" id="ARBA00022801"/>
    </source>
</evidence>
<evidence type="ECO:0000256" key="1">
    <source>
        <dbReference type="ARBA" id="ARBA00022500"/>
    </source>
</evidence>
<comment type="function">
    <text evidence="3">Probably deamidates glutamine residues to glutamate on methyl-accepting chemotaxis receptors (MCPs), playing an important role in chemotaxis.</text>
</comment>
<dbReference type="PANTHER" id="PTHR35147">
    <property type="entry name" value="CHEMORECEPTOR GLUTAMINE DEAMIDASE CHED-RELATED"/>
    <property type="match status" value="1"/>
</dbReference>
<dbReference type="EMBL" id="CP093442">
    <property type="protein sequence ID" value="UOE99886.1"/>
    <property type="molecule type" value="Genomic_DNA"/>
</dbReference>
<dbReference type="PANTHER" id="PTHR35147:SF3">
    <property type="entry name" value="CHEMORECEPTOR GLUTAMINE DEAMIDASE CHED 1-RELATED"/>
    <property type="match status" value="1"/>
</dbReference>
<keyword evidence="1 3" id="KW-0145">Chemotaxis</keyword>
<keyword evidence="2 3" id="KW-0378">Hydrolase</keyword>
<sequence length="155" mass="16218">MDSFYLLPGKLAAFKKETIVSTLLGSCVAVALHDPSTGIGGLNHYLLSESGPEKDGNSPRYGIYAIPMLVQECVRLGANRQMLQAKIYGGANVTGVAALGPLIGKKNIQIAEDLLKSLGIPIVDKDVGGGTARTIKFNTATFSVIHQCGGIKTCG</sequence>
<proteinExistence type="inferred from homology"/>
<accession>A0ABY4C4L9</accession>
<dbReference type="SUPFAM" id="SSF64438">
    <property type="entry name" value="CNF1/YfiH-like putative cysteine hydrolases"/>
    <property type="match status" value="1"/>
</dbReference>